<dbReference type="AlphaFoldDB" id="A0A816NGI4"/>
<accession>A0A816NGI4</accession>
<feature type="signal peptide" evidence="1">
    <location>
        <begin position="1"/>
        <end position="26"/>
    </location>
</feature>
<dbReference type="SUPFAM" id="SSF55797">
    <property type="entry name" value="PR-1-like"/>
    <property type="match status" value="1"/>
</dbReference>
<gene>
    <name evidence="2" type="ORF">DARMORV10_C07P59840.1</name>
</gene>
<name>A0A816NGI4_BRANA</name>
<sequence length="69" mass="7870">MKIFNPSRKLILATTIFLVFIVPLRAQDSPQDFLDAHNQARAAVGVDPLAWDETWLHMLRTTQTSVESF</sequence>
<dbReference type="InterPro" id="IPR035940">
    <property type="entry name" value="CAP_sf"/>
</dbReference>
<dbReference type="Proteomes" id="UP001295469">
    <property type="component" value="Chromosome C07"/>
</dbReference>
<organism evidence="2">
    <name type="scientific">Brassica napus</name>
    <name type="common">Rape</name>
    <dbReference type="NCBI Taxonomy" id="3708"/>
    <lineage>
        <taxon>Eukaryota</taxon>
        <taxon>Viridiplantae</taxon>
        <taxon>Streptophyta</taxon>
        <taxon>Embryophyta</taxon>
        <taxon>Tracheophyta</taxon>
        <taxon>Spermatophyta</taxon>
        <taxon>Magnoliopsida</taxon>
        <taxon>eudicotyledons</taxon>
        <taxon>Gunneridae</taxon>
        <taxon>Pentapetalae</taxon>
        <taxon>rosids</taxon>
        <taxon>malvids</taxon>
        <taxon>Brassicales</taxon>
        <taxon>Brassicaceae</taxon>
        <taxon>Brassiceae</taxon>
        <taxon>Brassica</taxon>
    </lineage>
</organism>
<evidence type="ECO:0000256" key="1">
    <source>
        <dbReference type="SAM" id="SignalP"/>
    </source>
</evidence>
<reference evidence="2" key="1">
    <citation type="submission" date="2021-01" db="EMBL/GenBank/DDBJ databases">
        <authorList>
            <consortium name="Genoscope - CEA"/>
            <person name="William W."/>
        </authorList>
    </citation>
    <scope>NUCLEOTIDE SEQUENCE</scope>
</reference>
<evidence type="ECO:0000313" key="2">
    <source>
        <dbReference type="EMBL" id="CAF2031768.1"/>
    </source>
</evidence>
<dbReference type="EMBL" id="HG994371">
    <property type="protein sequence ID" value="CAF2031768.1"/>
    <property type="molecule type" value="Genomic_DNA"/>
</dbReference>
<protein>
    <submittedName>
        <fullName evidence="2">(rape) hypothetical protein</fullName>
    </submittedName>
</protein>
<keyword evidence="1" id="KW-0732">Signal</keyword>
<proteinExistence type="predicted"/>
<feature type="chain" id="PRO_5032668981" evidence="1">
    <location>
        <begin position="27"/>
        <end position="69"/>
    </location>
</feature>